<dbReference type="EMBL" id="MU001500">
    <property type="protein sequence ID" value="KAF2444678.1"/>
    <property type="molecule type" value="Genomic_DNA"/>
</dbReference>
<comment type="caution">
    <text evidence="2">The sequence shown here is derived from an EMBL/GenBank/DDBJ whole genome shotgun (WGS) entry which is preliminary data.</text>
</comment>
<protein>
    <recommendedName>
        <fullName evidence="4">Secreted protein</fullName>
    </recommendedName>
</protein>
<dbReference type="AlphaFoldDB" id="A0A9P4PK60"/>
<evidence type="ECO:0000313" key="3">
    <source>
        <dbReference type="Proteomes" id="UP000799764"/>
    </source>
</evidence>
<organism evidence="2 3">
    <name type="scientific">Karstenula rhodostoma CBS 690.94</name>
    <dbReference type="NCBI Taxonomy" id="1392251"/>
    <lineage>
        <taxon>Eukaryota</taxon>
        <taxon>Fungi</taxon>
        <taxon>Dikarya</taxon>
        <taxon>Ascomycota</taxon>
        <taxon>Pezizomycotina</taxon>
        <taxon>Dothideomycetes</taxon>
        <taxon>Pleosporomycetidae</taxon>
        <taxon>Pleosporales</taxon>
        <taxon>Massarineae</taxon>
        <taxon>Didymosphaeriaceae</taxon>
        <taxon>Karstenula</taxon>
    </lineage>
</organism>
<feature type="signal peptide" evidence="1">
    <location>
        <begin position="1"/>
        <end position="27"/>
    </location>
</feature>
<keyword evidence="3" id="KW-1185">Reference proteome</keyword>
<accession>A0A9P4PK60</accession>
<name>A0A9P4PK60_9PLEO</name>
<dbReference type="Proteomes" id="UP000799764">
    <property type="component" value="Unassembled WGS sequence"/>
</dbReference>
<keyword evidence="1" id="KW-0732">Signal</keyword>
<sequence length="70" mass="7527">MDTLPGGFSSILRLFLLFVAGLPRAAACRVHSDSRSDPNPNLDINSSRPIIHCPSLCIEFLPSATCMALV</sequence>
<feature type="chain" id="PRO_5040391732" description="Secreted protein" evidence="1">
    <location>
        <begin position="28"/>
        <end position="70"/>
    </location>
</feature>
<gene>
    <name evidence="2" type="ORF">P171DRAFT_280358</name>
</gene>
<reference evidence="2" key="1">
    <citation type="journal article" date="2020" name="Stud. Mycol.">
        <title>101 Dothideomycetes genomes: a test case for predicting lifestyles and emergence of pathogens.</title>
        <authorList>
            <person name="Haridas S."/>
            <person name="Albert R."/>
            <person name="Binder M."/>
            <person name="Bloem J."/>
            <person name="Labutti K."/>
            <person name="Salamov A."/>
            <person name="Andreopoulos B."/>
            <person name="Baker S."/>
            <person name="Barry K."/>
            <person name="Bills G."/>
            <person name="Bluhm B."/>
            <person name="Cannon C."/>
            <person name="Castanera R."/>
            <person name="Culley D."/>
            <person name="Daum C."/>
            <person name="Ezra D."/>
            <person name="Gonzalez J."/>
            <person name="Henrissat B."/>
            <person name="Kuo A."/>
            <person name="Liang C."/>
            <person name="Lipzen A."/>
            <person name="Lutzoni F."/>
            <person name="Magnuson J."/>
            <person name="Mondo S."/>
            <person name="Nolan M."/>
            <person name="Ohm R."/>
            <person name="Pangilinan J."/>
            <person name="Park H.-J."/>
            <person name="Ramirez L."/>
            <person name="Alfaro M."/>
            <person name="Sun H."/>
            <person name="Tritt A."/>
            <person name="Yoshinaga Y."/>
            <person name="Zwiers L.-H."/>
            <person name="Turgeon B."/>
            <person name="Goodwin S."/>
            <person name="Spatafora J."/>
            <person name="Crous P."/>
            <person name="Grigoriev I."/>
        </authorList>
    </citation>
    <scope>NUCLEOTIDE SEQUENCE</scope>
    <source>
        <strain evidence="2">CBS 690.94</strain>
    </source>
</reference>
<evidence type="ECO:0000313" key="2">
    <source>
        <dbReference type="EMBL" id="KAF2444678.1"/>
    </source>
</evidence>
<evidence type="ECO:0000256" key="1">
    <source>
        <dbReference type="SAM" id="SignalP"/>
    </source>
</evidence>
<evidence type="ECO:0008006" key="4">
    <source>
        <dbReference type="Google" id="ProtNLM"/>
    </source>
</evidence>
<proteinExistence type="predicted"/>